<reference evidence="2 3" key="1">
    <citation type="submission" date="2020-08" db="EMBL/GenBank/DDBJ databases">
        <title>Genome sequence of Hymenobacter qilianensis JCM 19763T.</title>
        <authorList>
            <person name="Hyun D.-W."/>
            <person name="Bae J.-W."/>
        </authorList>
    </citation>
    <scope>NUCLEOTIDE SEQUENCE [LARGE SCALE GENOMIC DNA]</scope>
    <source>
        <strain evidence="2 3">JCM 19763</strain>
    </source>
</reference>
<dbReference type="EMBL" id="CP060784">
    <property type="protein sequence ID" value="QNP52583.1"/>
    <property type="molecule type" value="Genomic_DNA"/>
</dbReference>
<feature type="signal peptide" evidence="1">
    <location>
        <begin position="1"/>
        <end position="19"/>
    </location>
</feature>
<organism evidence="2 3">
    <name type="scientific">Hymenobacter qilianensis</name>
    <dbReference type="NCBI Taxonomy" id="1385715"/>
    <lineage>
        <taxon>Bacteria</taxon>
        <taxon>Pseudomonadati</taxon>
        <taxon>Bacteroidota</taxon>
        <taxon>Cytophagia</taxon>
        <taxon>Cytophagales</taxon>
        <taxon>Hymenobacteraceae</taxon>
        <taxon>Hymenobacter</taxon>
    </lineage>
</organism>
<accession>A0A7H0GWB7</accession>
<dbReference type="Proteomes" id="UP000516093">
    <property type="component" value="Chromosome"/>
</dbReference>
<evidence type="ECO:0000313" key="3">
    <source>
        <dbReference type="Proteomes" id="UP000516093"/>
    </source>
</evidence>
<name>A0A7H0GWB7_9BACT</name>
<proteinExistence type="predicted"/>
<dbReference type="AlphaFoldDB" id="A0A7H0GWB7"/>
<feature type="chain" id="PRO_5029007016" description="Outer membrane beta-barrel protein" evidence="1">
    <location>
        <begin position="20"/>
        <end position="160"/>
    </location>
</feature>
<dbReference type="KEGG" id="hqi:H9L05_02110"/>
<protein>
    <recommendedName>
        <fullName evidence="4">Outer membrane beta-barrel protein</fullName>
    </recommendedName>
</protein>
<evidence type="ECO:0000256" key="1">
    <source>
        <dbReference type="SAM" id="SignalP"/>
    </source>
</evidence>
<dbReference type="RefSeq" id="WP_187732836.1">
    <property type="nucleotide sequence ID" value="NZ_BMFN01000002.1"/>
</dbReference>
<evidence type="ECO:0000313" key="2">
    <source>
        <dbReference type="EMBL" id="QNP52583.1"/>
    </source>
</evidence>
<sequence length="160" mass="17842">MKKLGLLLLFQLVALGIFAQDAGLSKTKFVIGASVPELLHAGVGFDLTTYNQLGFTVGVGPTMGGVWPALSAEHRLYFGNVQASTNRRKLFFRQGATYFTEGEEGAGVLSLGIDLKSKKANRGWTIDAGYFLLFPRTKDRYRDSFPALRFQYFSYFKKHQ</sequence>
<gene>
    <name evidence="2" type="ORF">H9L05_02110</name>
</gene>
<keyword evidence="1" id="KW-0732">Signal</keyword>
<keyword evidence="3" id="KW-1185">Reference proteome</keyword>
<evidence type="ECO:0008006" key="4">
    <source>
        <dbReference type="Google" id="ProtNLM"/>
    </source>
</evidence>